<evidence type="ECO:0000313" key="6">
    <source>
        <dbReference type="RefSeq" id="XP_013783166.1"/>
    </source>
</evidence>
<dbReference type="RefSeq" id="XP_013783166.1">
    <property type="nucleotide sequence ID" value="XM_013927712.2"/>
</dbReference>
<feature type="domain" description="ETS" evidence="4">
    <location>
        <begin position="184"/>
        <end position="264"/>
    </location>
</feature>
<comment type="subcellular location">
    <subcellularLocation>
        <location evidence="3">Nucleus</location>
    </subcellularLocation>
</comment>
<dbReference type="Pfam" id="PF00178">
    <property type="entry name" value="Ets"/>
    <property type="match status" value="1"/>
</dbReference>
<dbReference type="PANTHER" id="PTHR11849:SF304">
    <property type="entry name" value="DNA-BINDING PROTEIN D-ETS-3"/>
    <property type="match status" value="1"/>
</dbReference>
<gene>
    <name evidence="6" type="primary">LOC106467365</name>
</gene>
<dbReference type="InterPro" id="IPR036390">
    <property type="entry name" value="WH_DNA-bd_sf"/>
</dbReference>
<dbReference type="PRINTS" id="PR00454">
    <property type="entry name" value="ETSDOMAIN"/>
</dbReference>
<evidence type="ECO:0000256" key="3">
    <source>
        <dbReference type="RuleBase" id="RU004019"/>
    </source>
</evidence>
<dbReference type="Proteomes" id="UP000694941">
    <property type="component" value="Unplaced"/>
</dbReference>
<dbReference type="InterPro" id="IPR036388">
    <property type="entry name" value="WH-like_DNA-bd_sf"/>
</dbReference>
<keyword evidence="2 3" id="KW-0238">DNA-binding</keyword>
<comment type="similarity">
    <text evidence="1 3">Belongs to the ETS family.</text>
</comment>
<dbReference type="PROSITE" id="PS50061">
    <property type="entry name" value="ETS_DOMAIN_3"/>
    <property type="match status" value="1"/>
</dbReference>
<reference evidence="6" key="1">
    <citation type="submission" date="2025-08" db="UniProtKB">
        <authorList>
            <consortium name="RefSeq"/>
        </authorList>
    </citation>
    <scope>IDENTIFICATION</scope>
    <source>
        <tissue evidence="6">Muscle</tissue>
    </source>
</reference>
<evidence type="ECO:0000259" key="4">
    <source>
        <dbReference type="PROSITE" id="PS50061"/>
    </source>
</evidence>
<dbReference type="SUPFAM" id="SSF46785">
    <property type="entry name" value="Winged helix' DNA-binding domain"/>
    <property type="match status" value="1"/>
</dbReference>
<proteinExistence type="inferred from homology"/>
<evidence type="ECO:0000256" key="1">
    <source>
        <dbReference type="ARBA" id="ARBA00005562"/>
    </source>
</evidence>
<organism evidence="5 6">
    <name type="scientific">Limulus polyphemus</name>
    <name type="common">Atlantic horseshoe crab</name>
    <dbReference type="NCBI Taxonomy" id="6850"/>
    <lineage>
        <taxon>Eukaryota</taxon>
        <taxon>Metazoa</taxon>
        <taxon>Ecdysozoa</taxon>
        <taxon>Arthropoda</taxon>
        <taxon>Chelicerata</taxon>
        <taxon>Merostomata</taxon>
        <taxon>Xiphosura</taxon>
        <taxon>Limulidae</taxon>
        <taxon>Limulus</taxon>
    </lineage>
</organism>
<dbReference type="PROSITE" id="PS00345">
    <property type="entry name" value="ETS_DOMAIN_1"/>
    <property type="match status" value="1"/>
</dbReference>
<evidence type="ECO:0000256" key="2">
    <source>
        <dbReference type="ARBA" id="ARBA00023125"/>
    </source>
</evidence>
<name>A0ABM1BJD6_LIMPO</name>
<protein>
    <submittedName>
        <fullName evidence="6">Transcriptional regulator Erg-like</fullName>
    </submittedName>
</protein>
<dbReference type="GeneID" id="106467365"/>
<dbReference type="InterPro" id="IPR000418">
    <property type="entry name" value="Ets_dom"/>
</dbReference>
<keyword evidence="3" id="KW-0539">Nucleus</keyword>
<keyword evidence="5" id="KW-1185">Reference proteome</keyword>
<evidence type="ECO:0000313" key="5">
    <source>
        <dbReference type="Proteomes" id="UP000694941"/>
    </source>
</evidence>
<dbReference type="Gene3D" id="1.10.10.10">
    <property type="entry name" value="Winged helix-like DNA-binding domain superfamily/Winged helix DNA-binding domain"/>
    <property type="match status" value="1"/>
</dbReference>
<dbReference type="PROSITE" id="PS00346">
    <property type="entry name" value="ETS_DOMAIN_2"/>
    <property type="match status" value="1"/>
</dbReference>
<dbReference type="PANTHER" id="PTHR11849">
    <property type="entry name" value="ETS"/>
    <property type="match status" value="1"/>
</dbReference>
<dbReference type="SMART" id="SM00413">
    <property type="entry name" value="ETS"/>
    <property type="match status" value="1"/>
</dbReference>
<sequence>MYNDQNNGCVYNDAPTENPTPEGASNIYWVIPGLDPPDSLPLSTLACSRHLNLNSESFSSPDSSLRYHDSVDLRTSPFHSLPVQNVLCPLPPFYHNLGNTKQEVCEISRLQPMSFRHEVAFTAYEQSINSYLQPPASLSVEHSTVPKTPADTRSTLCQLQNVQDPYHHYSAILKRLTFCAGGQIQLWQFLLELLSDRNNANCIVWEGTNGEFRLTDPDEVARRWGERKSKPNMNYDKLSRALRYYYGKNIVTKVHGKRYAYKFDFEGLCEAVKPSTTESPRYNNQINMSTSSSESNTLYFTEKECSGDLPSPTDASTPSSGMYWNNLAPTLYSTMVDTNTSATYYVSPHGSHVSPYTFYS</sequence>
<dbReference type="InterPro" id="IPR046328">
    <property type="entry name" value="ETS_fam"/>
</dbReference>
<accession>A0ABM1BJD6</accession>